<reference evidence="3 4" key="1">
    <citation type="submission" date="2024-10" db="EMBL/GenBank/DDBJ databases">
        <title>Updated reference genomes for cyclostephanoid diatoms.</title>
        <authorList>
            <person name="Roberts W.R."/>
            <person name="Alverson A.J."/>
        </authorList>
    </citation>
    <scope>NUCLEOTIDE SEQUENCE [LARGE SCALE GENOMIC DNA]</scope>
    <source>
        <strain evidence="3 4">AJA232-27</strain>
    </source>
</reference>
<name>A0ABD3M1S8_9STRA</name>
<sequence length="415" mass="47750">MRAESIFWIVSTSCACFVTAGFTTPPTAPSRTAVGAFTRGVTSLNYFSGNSNSWDRQTPQKYEVQDAMWDNSVGFDDRMRDRRSWSQNEFPTQNSNPRDGMNFEQFSAPRQYRDEGPGQMNIGYGGEPNPYLNFGEREYQHQYRSEGPNRVSDGDYERPRSNGQNNFNERRNYQWNDPQMNPMGRKEESFLRQSQSGYDDDDYFDQNYYNKQNGQDYGYEYDRGERLPRQAMRPMVRQQYYWPYDMGFDADEEMERGMVMSPLRGFEMMDRMLNDMMDGLGMINDVMDRLNFGMERMGQDQVSIDNVIDDAYADLIADPEVADMVGDSIRLGMPNAQSSSSVVINGVRRSRLELIIPIKGSRSMGHLRILADEEGISRLEVGVGGRVINVQGDGRRSYNQRKDIGDEVIDATLVE</sequence>
<dbReference type="EMBL" id="JALLBG020000245">
    <property type="protein sequence ID" value="KAL3757989.1"/>
    <property type="molecule type" value="Genomic_DNA"/>
</dbReference>
<feature type="chain" id="PRO_5044816497" evidence="2">
    <location>
        <begin position="21"/>
        <end position="415"/>
    </location>
</feature>
<feature type="region of interest" description="Disordered" evidence="1">
    <location>
        <begin position="111"/>
        <end position="219"/>
    </location>
</feature>
<gene>
    <name evidence="3" type="ORF">ACHAWU_006047</name>
</gene>
<keyword evidence="2" id="KW-0732">Signal</keyword>
<evidence type="ECO:0000313" key="4">
    <source>
        <dbReference type="Proteomes" id="UP001530293"/>
    </source>
</evidence>
<evidence type="ECO:0000256" key="1">
    <source>
        <dbReference type="SAM" id="MobiDB-lite"/>
    </source>
</evidence>
<feature type="region of interest" description="Disordered" evidence="1">
    <location>
        <begin position="84"/>
        <end position="103"/>
    </location>
</feature>
<feature type="compositionally biased region" description="Polar residues" evidence="1">
    <location>
        <begin position="85"/>
        <end position="97"/>
    </location>
</feature>
<accession>A0ABD3M1S8</accession>
<feature type="compositionally biased region" description="Basic and acidic residues" evidence="1">
    <location>
        <begin position="135"/>
        <end position="144"/>
    </location>
</feature>
<dbReference type="PROSITE" id="PS51257">
    <property type="entry name" value="PROKAR_LIPOPROTEIN"/>
    <property type="match status" value="1"/>
</dbReference>
<feature type="signal peptide" evidence="2">
    <location>
        <begin position="1"/>
        <end position="20"/>
    </location>
</feature>
<evidence type="ECO:0000256" key="2">
    <source>
        <dbReference type="SAM" id="SignalP"/>
    </source>
</evidence>
<evidence type="ECO:0000313" key="3">
    <source>
        <dbReference type="EMBL" id="KAL3757989.1"/>
    </source>
</evidence>
<comment type="caution">
    <text evidence="3">The sequence shown here is derived from an EMBL/GenBank/DDBJ whole genome shotgun (WGS) entry which is preliminary data.</text>
</comment>
<dbReference type="AlphaFoldDB" id="A0ABD3M1S8"/>
<keyword evidence="4" id="KW-1185">Reference proteome</keyword>
<proteinExistence type="predicted"/>
<protein>
    <submittedName>
        <fullName evidence="3">Uncharacterized protein</fullName>
    </submittedName>
</protein>
<dbReference type="Proteomes" id="UP001530293">
    <property type="component" value="Unassembled WGS sequence"/>
</dbReference>
<feature type="compositionally biased region" description="Polar residues" evidence="1">
    <location>
        <begin position="161"/>
        <end position="179"/>
    </location>
</feature>
<organism evidence="3 4">
    <name type="scientific">Discostella pseudostelligera</name>
    <dbReference type="NCBI Taxonomy" id="259834"/>
    <lineage>
        <taxon>Eukaryota</taxon>
        <taxon>Sar</taxon>
        <taxon>Stramenopiles</taxon>
        <taxon>Ochrophyta</taxon>
        <taxon>Bacillariophyta</taxon>
        <taxon>Coscinodiscophyceae</taxon>
        <taxon>Thalassiosirophycidae</taxon>
        <taxon>Stephanodiscales</taxon>
        <taxon>Stephanodiscaceae</taxon>
        <taxon>Discostella</taxon>
    </lineage>
</organism>